<feature type="region of interest" description="Disordered" evidence="1">
    <location>
        <begin position="53"/>
        <end position="123"/>
    </location>
</feature>
<dbReference type="Proteomes" id="UP001219355">
    <property type="component" value="Chromosome 2"/>
</dbReference>
<evidence type="ECO:0000313" key="2">
    <source>
        <dbReference type="EMBL" id="WEW57723.1"/>
    </source>
</evidence>
<protein>
    <submittedName>
        <fullName evidence="2">Uncharacterized protein</fullName>
    </submittedName>
</protein>
<proteinExistence type="predicted"/>
<evidence type="ECO:0000256" key="1">
    <source>
        <dbReference type="SAM" id="MobiDB-lite"/>
    </source>
</evidence>
<feature type="region of interest" description="Disordered" evidence="1">
    <location>
        <begin position="270"/>
        <end position="317"/>
    </location>
</feature>
<evidence type="ECO:0000313" key="3">
    <source>
        <dbReference type="Proteomes" id="UP001219355"/>
    </source>
</evidence>
<sequence>MSDYTAESLDCFASLTDKIPSWISRVSELATHTAAKQEEFRIDYIKYSNQGKRSRRLKDSSLHTNRPEDEGSGTHSSSLLDPEDPCSEPLTRMKMLKQVPGDVNHRKRRTHGDDSTEFDEDAERTVRARPQFLIHYDFHTQAVLEKLVREIGGARNYIRKGRMSYMMKSGFGRKVLPTGFSSDDGMKPIFRSTRQISRSSATKDSPFDLADTHLESAQGLCEIAAHQFLRNGDCSLELDRTKEKLGLALGMAKVEVERLTEEARIEREAEAEAAAKEKEKQQKREAERLDAEHKKSEKGEKDMKGSSNAIEVDDASDTSSISIDITAFRSSRFRR</sequence>
<feature type="compositionally biased region" description="Basic and acidic residues" evidence="1">
    <location>
        <begin position="270"/>
        <end position="304"/>
    </location>
</feature>
<accession>A0AAF0DGC7</accession>
<dbReference type="AlphaFoldDB" id="A0AAF0DGC7"/>
<keyword evidence="3" id="KW-1185">Reference proteome</keyword>
<name>A0AAF0DGC7_9EURO</name>
<reference evidence="2" key="1">
    <citation type="submission" date="2023-03" db="EMBL/GenBank/DDBJ databases">
        <title>Emydomyces testavorans Genome Sequence.</title>
        <authorList>
            <person name="Hoyer L."/>
        </authorList>
    </citation>
    <scope>NUCLEOTIDE SEQUENCE</scope>
    <source>
        <strain evidence="2">16-2883</strain>
    </source>
</reference>
<gene>
    <name evidence="2" type="ORF">PRK78_003190</name>
</gene>
<feature type="compositionally biased region" description="Basic and acidic residues" evidence="1">
    <location>
        <begin position="57"/>
        <end position="69"/>
    </location>
</feature>
<organism evidence="2 3">
    <name type="scientific">Emydomyces testavorans</name>
    <dbReference type="NCBI Taxonomy" id="2070801"/>
    <lineage>
        <taxon>Eukaryota</taxon>
        <taxon>Fungi</taxon>
        <taxon>Dikarya</taxon>
        <taxon>Ascomycota</taxon>
        <taxon>Pezizomycotina</taxon>
        <taxon>Eurotiomycetes</taxon>
        <taxon>Eurotiomycetidae</taxon>
        <taxon>Onygenales</taxon>
        <taxon>Nannizziopsiaceae</taxon>
        <taxon>Emydomyces</taxon>
    </lineage>
</organism>
<dbReference type="EMBL" id="CP120628">
    <property type="protein sequence ID" value="WEW57723.1"/>
    <property type="molecule type" value="Genomic_DNA"/>
</dbReference>